<sequence>MNFLFAARLLDEGHALTRKSWTDEGYIFKDEKGRLQFFDHNEPNVYQPTVEDTLADDWNEVAKDRWTIVSVAHDAELVKDKLFISYHICSNHNGLVTNNHQIDQAELSTWSKCVDVDLIQTAAHLNEQDVNQVKNAISA</sequence>
<dbReference type="AlphaFoldDB" id="A0A838CUN2"/>
<protein>
    <recommendedName>
        <fullName evidence="1">Thoeris anti-defense 2-like domain-containing protein</fullName>
    </recommendedName>
</protein>
<reference evidence="2 3" key="1">
    <citation type="journal article" date="2004" name="Extremophiles">
        <title>Halobacillus locisalis sp. nov., a halophilic bacterium isolated from a marine solar saltern of the Yellow Sea in Korea.</title>
        <authorList>
            <person name="Yoon J.H."/>
            <person name="Kang K.H."/>
            <person name="Oh T.K."/>
            <person name="Park Y.H."/>
        </authorList>
    </citation>
    <scope>NUCLEOTIDE SEQUENCE [LARGE SCALE GENOMIC DNA]</scope>
    <source>
        <strain evidence="2 3">KCTC 3788</strain>
    </source>
</reference>
<proteinExistence type="predicted"/>
<dbReference type="RefSeq" id="WP_181472651.1">
    <property type="nucleotide sequence ID" value="NZ_JACEFG010000002.1"/>
</dbReference>
<evidence type="ECO:0000313" key="3">
    <source>
        <dbReference type="Proteomes" id="UP000571017"/>
    </source>
</evidence>
<evidence type="ECO:0000313" key="2">
    <source>
        <dbReference type="EMBL" id="MBA2175654.1"/>
    </source>
</evidence>
<evidence type="ECO:0000259" key="1">
    <source>
        <dbReference type="Pfam" id="PF11195"/>
    </source>
</evidence>
<organism evidence="2 3">
    <name type="scientific">Halobacillus locisalis</name>
    <dbReference type="NCBI Taxonomy" id="220753"/>
    <lineage>
        <taxon>Bacteria</taxon>
        <taxon>Bacillati</taxon>
        <taxon>Bacillota</taxon>
        <taxon>Bacilli</taxon>
        <taxon>Bacillales</taxon>
        <taxon>Bacillaceae</taxon>
        <taxon>Halobacillus</taxon>
    </lineage>
</organism>
<comment type="caution">
    <text evidence="2">The sequence shown here is derived from an EMBL/GenBank/DDBJ whole genome shotgun (WGS) entry which is preliminary data.</text>
</comment>
<dbReference type="InterPro" id="IPR021361">
    <property type="entry name" value="Tad2-like_dom"/>
</dbReference>
<gene>
    <name evidence="2" type="ORF">H0266_12200</name>
</gene>
<accession>A0A838CUN2</accession>
<dbReference type="Proteomes" id="UP000571017">
    <property type="component" value="Unassembled WGS sequence"/>
</dbReference>
<name>A0A838CUN2_9BACI</name>
<dbReference type="Pfam" id="PF11195">
    <property type="entry name" value="Tad2-like"/>
    <property type="match status" value="1"/>
</dbReference>
<dbReference type="EMBL" id="JACEFG010000002">
    <property type="protein sequence ID" value="MBA2175654.1"/>
    <property type="molecule type" value="Genomic_DNA"/>
</dbReference>
<feature type="domain" description="Thoeris anti-defense 2-like" evidence="1">
    <location>
        <begin position="1"/>
        <end position="61"/>
    </location>
</feature>
<keyword evidence="3" id="KW-1185">Reference proteome</keyword>